<evidence type="ECO:0000256" key="11">
    <source>
        <dbReference type="SAM" id="MobiDB-lite"/>
    </source>
</evidence>
<organism evidence="13 14">
    <name type="scientific">Rugosimonospora acidiphila</name>
    <dbReference type="NCBI Taxonomy" id="556531"/>
    <lineage>
        <taxon>Bacteria</taxon>
        <taxon>Bacillati</taxon>
        <taxon>Actinomycetota</taxon>
        <taxon>Actinomycetes</taxon>
        <taxon>Micromonosporales</taxon>
        <taxon>Micromonosporaceae</taxon>
        <taxon>Rugosimonospora</taxon>
    </lineage>
</organism>
<protein>
    <recommendedName>
        <fullName evidence="10">Xylose transport system permease protein XylH</fullName>
    </recommendedName>
</protein>
<evidence type="ECO:0000313" key="14">
    <source>
        <dbReference type="Proteomes" id="UP001501570"/>
    </source>
</evidence>
<reference evidence="14" key="1">
    <citation type="journal article" date="2019" name="Int. J. Syst. Evol. Microbiol.">
        <title>The Global Catalogue of Microorganisms (GCM) 10K type strain sequencing project: providing services to taxonomists for standard genome sequencing and annotation.</title>
        <authorList>
            <consortium name="The Broad Institute Genomics Platform"/>
            <consortium name="The Broad Institute Genome Sequencing Center for Infectious Disease"/>
            <person name="Wu L."/>
            <person name="Ma J."/>
        </authorList>
    </citation>
    <scope>NUCLEOTIDE SEQUENCE [LARGE SCALE GENOMIC DNA]</scope>
    <source>
        <strain evidence="14">JCM 18304</strain>
    </source>
</reference>
<dbReference type="CDD" id="cd06579">
    <property type="entry name" value="TM_PBP1_transp_AraH_like"/>
    <property type="match status" value="1"/>
</dbReference>
<dbReference type="InterPro" id="IPR001851">
    <property type="entry name" value="ABC_transp_permease"/>
</dbReference>
<keyword evidence="3" id="KW-1003">Cell membrane</keyword>
<proteinExistence type="predicted"/>
<evidence type="ECO:0000256" key="10">
    <source>
        <dbReference type="ARBA" id="ARBA00035686"/>
    </source>
</evidence>
<evidence type="ECO:0000256" key="8">
    <source>
        <dbReference type="ARBA" id="ARBA00023136"/>
    </source>
</evidence>
<evidence type="ECO:0000256" key="4">
    <source>
        <dbReference type="ARBA" id="ARBA00022519"/>
    </source>
</evidence>
<dbReference type="PANTHER" id="PTHR32196">
    <property type="entry name" value="ABC TRANSPORTER PERMEASE PROTEIN YPHD-RELATED-RELATED"/>
    <property type="match status" value="1"/>
</dbReference>
<keyword evidence="7 12" id="KW-1133">Transmembrane helix</keyword>
<feature type="transmembrane region" description="Helical" evidence="12">
    <location>
        <begin position="159"/>
        <end position="178"/>
    </location>
</feature>
<dbReference type="EMBL" id="BAABJQ010000009">
    <property type="protein sequence ID" value="GAA5187239.1"/>
    <property type="molecule type" value="Genomic_DNA"/>
</dbReference>
<keyword evidence="5" id="KW-0762">Sugar transport</keyword>
<keyword evidence="2" id="KW-0813">Transport</keyword>
<evidence type="ECO:0000256" key="6">
    <source>
        <dbReference type="ARBA" id="ARBA00022692"/>
    </source>
</evidence>
<feature type="transmembrane region" description="Helical" evidence="12">
    <location>
        <begin position="313"/>
        <end position="334"/>
    </location>
</feature>
<sequence length="419" mass="43287">MTQTQAHGPAASPATRGETPDQGAEHFRAPTSLGEIVSMRLRALRRGDLGSSAVIIATVLIWVIFQSINSEFLADTNLHNLARQISYGGLISLGVVMILLLGEVDLSIGSISGVGAAVLGVLVEHDGWNPYLGILAAIVAGAILGTAQGLVRTKFNVPSFIVTLGGLLLFLGLQLWLLGTNGSIRFPFGGAISNLEGSSVTPAAGYGLAALAVIGLAALTITGRRRRQRAGLAHDPVGLVAVKIVATAVVLFIVVWELNRAIGVPIALIIFLVLAAGFWALITQTRYGHHVLAVGGNAEAARRAGIKVNRIRVSVFAISGAMAAAGGVMSASYVGAASQDLGGDTILLYSIAAAVIGGTSLFGGRGSAWSAVTGWLVIGSIYNGMFLLNLVSDLQYMVIGAVLVAAVVVDSVSRRHRTT</sequence>
<comment type="function">
    <text evidence="9">Part of the binding-protein-dependent transport system for D-xylose. Probably responsible for the translocation of the substrate across the membrane.</text>
</comment>
<keyword evidence="4" id="KW-0997">Cell inner membrane</keyword>
<feature type="transmembrane region" description="Helical" evidence="12">
    <location>
        <begin position="49"/>
        <end position="65"/>
    </location>
</feature>
<feature type="transmembrane region" description="Helical" evidence="12">
    <location>
        <begin position="262"/>
        <end position="282"/>
    </location>
</feature>
<keyword evidence="14" id="KW-1185">Reference proteome</keyword>
<evidence type="ECO:0000256" key="1">
    <source>
        <dbReference type="ARBA" id="ARBA00004651"/>
    </source>
</evidence>
<comment type="caution">
    <text evidence="13">The sequence shown here is derived from an EMBL/GenBank/DDBJ whole genome shotgun (WGS) entry which is preliminary data.</text>
</comment>
<feature type="transmembrane region" description="Helical" evidence="12">
    <location>
        <begin position="106"/>
        <end position="123"/>
    </location>
</feature>
<evidence type="ECO:0000256" key="12">
    <source>
        <dbReference type="SAM" id="Phobius"/>
    </source>
</evidence>
<feature type="transmembrane region" description="Helical" evidence="12">
    <location>
        <begin position="129"/>
        <end position="147"/>
    </location>
</feature>
<comment type="subcellular location">
    <subcellularLocation>
        <location evidence="1">Cell membrane</location>
        <topology evidence="1">Multi-pass membrane protein</topology>
    </subcellularLocation>
</comment>
<name>A0ABP9RU49_9ACTN</name>
<feature type="transmembrane region" description="Helical" evidence="12">
    <location>
        <begin position="203"/>
        <end position="224"/>
    </location>
</feature>
<dbReference type="Proteomes" id="UP001501570">
    <property type="component" value="Unassembled WGS sequence"/>
</dbReference>
<evidence type="ECO:0000256" key="9">
    <source>
        <dbReference type="ARBA" id="ARBA00035611"/>
    </source>
</evidence>
<dbReference type="Pfam" id="PF02653">
    <property type="entry name" value="BPD_transp_2"/>
    <property type="match status" value="1"/>
</dbReference>
<evidence type="ECO:0000256" key="3">
    <source>
        <dbReference type="ARBA" id="ARBA00022475"/>
    </source>
</evidence>
<dbReference type="RefSeq" id="WP_345630840.1">
    <property type="nucleotide sequence ID" value="NZ_BAABJQ010000009.1"/>
</dbReference>
<feature type="transmembrane region" description="Helical" evidence="12">
    <location>
        <begin position="236"/>
        <end position="256"/>
    </location>
</feature>
<keyword evidence="6 12" id="KW-0812">Transmembrane</keyword>
<accession>A0ABP9RU49</accession>
<feature type="region of interest" description="Disordered" evidence="11">
    <location>
        <begin position="1"/>
        <end position="26"/>
    </location>
</feature>
<evidence type="ECO:0000313" key="13">
    <source>
        <dbReference type="EMBL" id="GAA5187239.1"/>
    </source>
</evidence>
<evidence type="ECO:0000256" key="2">
    <source>
        <dbReference type="ARBA" id="ARBA00022448"/>
    </source>
</evidence>
<evidence type="ECO:0000256" key="5">
    <source>
        <dbReference type="ARBA" id="ARBA00022597"/>
    </source>
</evidence>
<evidence type="ECO:0000256" key="7">
    <source>
        <dbReference type="ARBA" id="ARBA00022989"/>
    </source>
</evidence>
<gene>
    <name evidence="13" type="ORF">GCM10023322_35180</name>
</gene>
<feature type="transmembrane region" description="Helical" evidence="12">
    <location>
        <begin position="85"/>
        <end position="101"/>
    </location>
</feature>
<feature type="transmembrane region" description="Helical" evidence="12">
    <location>
        <begin position="369"/>
        <end position="388"/>
    </location>
</feature>
<keyword evidence="8 12" id="KW-0472">Membrane</keyword>
<feature type="transmembrane region" description="Helical" evidence="12">
    <location>
        <begin position="346"/>
        <end position="362"/>
    </location>
</feature>
<dbReference type="PANTHER" id="PTHR32196:SF32">
    <property type="entry name" value="XYLOSE TRANSPORT SYSTEM PERMEASE PROTEIN XYLH"/>
    <property type="match status" value="1"/>
</dbReference>
<feature type="transmembrane region" description="Helical" evidence="12">
    <location>
        <begin position="394"/>
        <end position="413"/>
    </location>
</feature>